<protein>
    <submittedName>
        <fullName evidence="1">Uncharacterized protein</fullName>
    </submittedName>
</protein>
<comment type="caution">
    <text evidence="1">The sequence shown here is derived from an EMBL/GenBank/DDBJ whole genome shotgun (WGS) entry which is preliminary data.</text>
</comment>
<sequence>MLCWEICKCHLMKECQVKASIRQTLALCLAFLLLLWQLCPALESLGKLDTWHPRGPGHPNAHSRSCWRMGTSFYIEVCDSESQIVKLFSSTGKLLLSSPSDGLWSAGSNLSTGWPLVWHHGNPQKVEIKGDKLLAEGAIPTPAGIWLVNEEWHVDNTSVIGRRRWTWNGKLPSPLTVLSVRWHTAALSRNLVLPGVLYDGNQAGQASRRQGWNGLVAEWNGQPGDRIQVEEHRLPQTWASFQWQHLGSASAFVALHSVPSMPTNRHQDLYWSMGAEAFAKGTLLQLLSGPVSLNGQDGFAKTGQRNSTALLDVGLVVPPGGLEEKSYWIQLGEMQSGHAFRAALEAALLRANLSSEGLPDPDQILKAKARFALARWQSENAFHGFEMFGRNSNRRGIYAMGWAGQAEAPGFAFLILDVLDVQPGLKAIAKEALDVLSKAPLEKTGFMLALDGSGQWLPGVGRALMDPVSQGQAMGTFARAIAAGRAIGMDTKLWESFLQSACKLHANRILKKSWQPGRGAAEAFFVLPLSLASQLFGTAEFLQAAQKAGDWFAQLSKTAPLWGGTLDAQCEDKEGAWAGFQAFLALYEVTQKTSWLELAETAADLALTYTYLWDVVALRL</sequence>
<dbReference type="EMBL" id="CAUJNA010001535">
    <property type="protein sequence ID" value="CAJ1387525.1"/>
    <property type="molecule type" value="Genomic_DNA"/>
</dbReference>
<organism evidence="1 2">
    <name type="scientific">Effrenium voratum</name>
    <dbReference type="NCBI Taxonomy" id="2562239"/>
    <lineage>
        <taxon>Eukaryota</taxon>
        <taxon>Sar</taxon>
        <taxon>Alveolata</taxon>
        <taxon>Dinophyceae</taxon>
        <taxon>Suessiales</taxon>
        <taxon>Symbiodiniaceae</taxon>
        <taxon>Effrenium</taxon>
    </lineage>
</organism>
<gene>
    <name evidence="1" type="ORF">EVOR1521_LOCUS13588</name>
</gene>
<name>A0AA36IHP4_9DINO</name>
<proteinExistence type="predicted"/>
<accession>A0AA36IHP4</accession>
<dbReference type="GO" id="GO:0005975">
    <property type="term" value="P:carbohydrate metabolic process"/>
    <property type="evidence" value="ECO:0007669"/>
    <property type="project" value="InterPro"/>
</dbReference>
<evidence type="ECO:0000313" key="2">
    <source>
        <dbReference type="Proteomes" id="UP001178507"/>
    </source>
</evidence>
<dbReference type="SUPFAM" id="SSF48208">
    <property type="entry name" value="Six-hairpin glycosidases"/>
    <property type="match status" value="1"/>
</dbReference>
<evidence type="ECO:0000313" key="1">
    <source>
        <dbReference type="EMBL" id="CAJ1387525.1"/>
    </source>
</evidence>
<reference evidence="1" key="1">
    <citation type="submission" date="2023-08" db="EMBL/GenBank/DDBJ databases">
        <authorList>
            <person name="Chen Y."/>
            <person name="Shah S."/>
            <person name="Dougan E. K."/>
            <person name="Thang M."/>
            <person name="Chan C."/>
        </authorList>
    </citation>
    <scope>NUCLEOTIDE SEQUENCE</scope>
</reference>
<keyword evidence="2" id="KW-1185">Reference proteome</keyword>
<dbReference type="Proteomes" id="UP001178507">
    <property type="component" value="Unassembled WGS sequence"/>
</dbReference>
<dbReference type="InterPro" id="IPR008928">
    <property type="entry name" value="6-hairpin_glycosidase_sf"/>
</dbReference>
<dbReference type="AlphaFoldDB" id="A0AA36IHP4"/>